<keyword evidence="1" id="KW-0067">ATP-binding</keyword>
<dbReference type="SUPFAM" id="SSF55874">
    <property type="entry name" value="ATPase domain of HSP90 chaperone/DNA topoisomerase II/histidine kinase"/>
    <property type="match status" value="1"/>
</dbReference>
<keyword evidence="1" id="KW-0808">Transferase</keyword>
<gene>
    <name evidence="3" type="ORF">GPUH_LOCUS25938</name>
</gene>
<dbReference type="InterPro" id="IPR039028">
    <property type="entry name" value="BCKD/PDK"/>
</dbReference>
<dbReference type="GO" id="GO:0005759">
    <property type="term" value="C:mitochondrial matrix"/>
    <property type="evidence" value="ECO:0007669"/>
    <property type="project" value="UniProtKB-SubCell"/>
</dbReference>
<dbReference type="InterPro" id="IPR003594">
    <property type="entry name" value="HATPase_dom"/>
</dbReference>
<dbReference type="Pfam" id="PF02518">
    <property type="entry name" value="HATPase_c"/>
    <property type="match status" value="1"/>
</dbReference>
<dbReference type="GO" id="GO:0004740">
    <property type="term" value="F:pyruvate dehydrogenase (acetyl-transferring) kinase activity"/>
    <property type="evidence" value="ECO:0007669"/>
    <property type="project" value="TreeGrafter"/>
</dbReference>
<reference evidence="3 4" key="2">
    <citation type="submission" date="2018-11" db="EMBL/GenBank/DDBJ databases">
        <authorList>
            <consortium name="Pathogen Informatics"/>
        </authorList>
    </citation>
    <scope>NUCLEOTIDE SEQUENCE [LARGE SCALE GENOMIC DNA]</scope>
</reference>
<sequence length="147" mass="16291">MRATIEHYGEFAKLPPVEVLATLGNEDLTIRLSDTGGGISRNAIDQIFRYTYTTAPPPDMAGYNAPLAGLGYGLPLSRLYARYFHGDLTVISMEGYGTEAFLYVKALPYKASEKLPTYSTSSHRNLTMSRQAADWAYGFPDTHDKNK</sequence>
<dbReference type="InterPro" id="IPR036890">
    <property type="entry name" value="HATPase_C_sf"/>
</dbReference>
<dbReference type="EMBL" id="UYRT01107676">
    <property type="protein sequence ID" value="VDN44878.1"/>
    <property type="molecule type" value="Genomic_DNA"/>
</dbReference>
<comment type="subcellular location">
    <subcellularLocation>
        <location evidence="1">Mitochondrion matrix</location>
    </subcellularLocation>
</comment>
<keyword evidence="4" id="KW-1185">Reference proteome</keyword>
<evidence type="ECO:0000259" key="2">
    <source>
        <dbReference type="PROSITE" id="PS50109"/>
    </source>
</evidence>
<dbReference type="Proteomes" id="UP000271098">
    <property type="component" value="Unassembled WGS sequence"/>
</dbReference>
<dbReference type="EC" id="2.7.11.-" evidence="1"/>
<feature type="domain" description="Histidine kinase" evidence="2">
    <location>
        <begin position="1"/>
        <end position="108"/>
    </location>
</feature>
<keyword evidence="1" id="KW-0418">Kinase</keyword>
<evidence type="ECO:0000313" key="4">
    <source>
        <dbReference type="Proteomes" id="UP000271098"/>
    </source>
</evidence>
<dbReference type="PANTHER" id="PTHR11947">
    <property type="entry name" value="PYRUVATE DEHYDROGENASE KINASE"/>
    <property type="match status" value="1"/>
</dbReference>
<dbReference type="InterPro" id="IPR005467">
    <property type="entry name" value="His_kinase_dom"/>
</dbReference>
<dbReference type="OrthoDB" id="241648at2759"/>
<dbReference type="AlphaFoldDB" id="A0A183EY97"/>
<dbReference type="WBParaSite" id="GPUH_0002596801-mRNA-1">
    <property type="protein sequence ID" value="GPUH_0002596801-mRNA-1"/>
    <property type="gene ID" value="GPUH_0002596801"/>
</dbReference>
<comment type="similarity">
    <text evidence="1">Belongs to the PDK/BCKDK protein kinase family.</text>
</comment>
<reference evidence="5" key="1">
    <citation type="submission" date="2016-06" db="UniProtKB">
        <authorList>
            <consortium name="WormBaseParasite"/>
        </authorList>
    </citation>
    <scope>IDENTIFICATION</scope>
</reference>
<accession>A0A183EY97</accession>
<evidence type="ECO:0000313" key="3">
    <source>
        <dbReference type="EMBL" id="VDN44878.1"/>
    </source>
</evidence>
<evidence type="ECO:0000313" key="5">
    <source>
        <dbReference type="WBParaSite" id="GPUH_0002596801-mRNA-1"/>
    </source>
</evidence>
<evidence type="ECO:0000256" key="1">
    <source>
        <dbReference type="RuleBase" id="RU366032"/>
    </source>
</evidence>
<dbReference type="PROSITE" id="PS50109">
    <property type="entry name" value="HIS_KIN"/>
    <property type="match status" value="1"/>
</dbReference>
<dbReference type="PANTHER" id="PTHR11947:SF3">
    <property type="entry name" value="[PYRUVATE DEHYDROGENASE (ACETYL-TRANSFERRING)] KINASE, MITOCHONDRIAL"/>
    <property type="match status" value="1"/>
</dbReference>
<keyword evidence="1" id="KW-0496">Mitochondrion</keyword>
<protein>
    <recommendedName>
        <fullName evidence="1">Protein-serine/threonine kinase</fullName>
        <ecNumber evidence="1">2.7.11.-</ecNumber>
    </recommendedName>
</protein>
<name>A0A183EY97_9BILA</name>
<proteinExistence type="inferred from homology"/>
<dbReference type="Gene3D" id="3.30.565.10">
    <property type="entry name" value="Histidine kinase-like ATPase, C-terminal domain"/>
    <property type="match status" value="1"/>
</dbReference>
<organism evidence="5">
    <name type="scientific">Gongylonema pulchrum</name>
    <dbReference type="NCBI Taxonomy" id="637853"/>
    <lineage>
        <taxon>Eukaryota</taxon>
        <taxon>Metazoa</taxon>
        <taxon>Ecdysozoa</taxon>
        <taxon>Nematoda</taxon>
        <taxon>Chromadorea</taxon>
        <taxon>Rhabditida</taxon>
        <taxon>Spirurina</taxon>
        <taxon>Spiruromorpha</taxon>
        <taxon>Spiruroidea</taxon>
        <taxon>Gongylonematidae</taxon>
        <taxon>Gongylonema</taxon>
    </lineage>
</organism>
<dbReference type="GO" id="GO:0010906">
    <property type="term" value="P:regulation of glucose metabolic process"/>
    <property type="evidence" value="ECO:0007669"/>
    <property type="project" value="TreeGrafter"/>
</dbReference>
<keyword evidence="1" id="KW-0547">Nucleotide-binding</keyword>
<dbReference type="GO" id="GO:0005524">
    <property type="term" value="F:ATP binding"/>
    <property type="evidence" value="ECO:0007669"/>
    <property type="project" value="UniProtKB-UniRule"/>
</dbReference>